<keyword evidence="1" id="KW-1133">Transmembrane helix</keyword>
<dbReference type="EMBL" id="JXTB01000878">
    <property type="protein sequence ID" value="PON32027.1"/>
    <property type="molecule type" value="Genomic_DNA"/>
</dbReference>
<dbReference type="Proteomes" id="UP000237105">
    <property type="component" value="Unassembled WGS sequence"/>
</dbReference>
<sequence length="135" mass="15306">MKLYRLGIIWPNDLFLGRHGACGVKRRRRLLFMFLGCVLTLFKHGCLVPFGSFQSSMALPLAGCVSLHAANLSTTEFEVFYCVCWRLCNARSKFVFENHVMTPLHILECATRILVNYREVGEVSSDKSFLLVIAS</sequence>
<reference evidence="3" key="1">
    <citation type="submission" date="2016-06" db="EMBL/GenBank/DDBJ databases">
        <title>Parallel loss of symbiosis genes in relatives of nitrogen-fixing non-legume Parasponia.</title>
        <authorList>
            <person name="Van Velzen R."/>
            <person name="Holmer R."/>
            <person name="Bu F."/>
            <person name="Rutten L."/>
            <person name="Van Zeijl A."/>
            <person name="Liu W."/>
            <person name="Santuari L."/>
            <person name="Cao Q."/>
            <person name="Sharma T."/>
            <person name="Shen D."/>
            <person name="Roswanjaya Y."/>
            <person name="Wardhani T."/>
            <person name="Kalhor M.S."/>
            <person name="Jansen J."/>
            <person name="Van den Hoogen J."/>
            <person name="Gungor B."/>
            <person name="Hartog M."/>
            <person name="Hontelez J."/>
            <person name="Verver J."/>
            <person name="Yang W.-C."/>
            <person name="Schijlen E."/>
            <person name="Repin R."/>
            <person name="Schilthuizen M."/>
            <person name="Schranz E."/>
            <person name="Heidstra R."/>
            <person name="Miyata K."/>
            <person name="Fedorova E."/>
            <person name="Kohlen W."/>
            <person name="Bisseling T."/>
            <person name="Smit S."/>
            <person name="Geurts R."/>
        </authorList>
    </citation>
    <scope>NUCLEOTIDE SEQUENCE [LARGE SCALE GENOMIC DNA]</scope>
    <source>
        <strain evidence="3">cv. WU1-14</strain>
    </source>
</reference>
<keyword evidence="1" id="KW-0812">Transmembrane</keyword>
<accession>A0A2P5A651</accession>
<name>A0A2P5A651_PARAD</name>
<keyword evidence="1" id="KW-0472">Membrane</keyword>
<organism evidence="2 3">
    <name type="scientific">Parasponia andersonii</name>
    <name type="common">Sponia andersonii</name>
    <dbReference type="NCBI Taxonomy" id="3476"/>
    <lineage>
        <taxon>Eukaryota</taxon>
        <taxon>Viridiplantae</taxon>
        <taxon>Streptophyta</taxon>
        <taxon>Embryophyta</taxon>
        <taxon>Tracheophyta</taxon>
        <taxon>Spermatophyta</taxon>
        <taxon>Magnoliopsida</taxon>
        <taxon>eudicotyledons</taxon>
        <taxon>Gunneridae</taxon>
        <taxon>Pentapetalae</taxon>
        <taxon>rosids</taxon>
        <taxon>fabids</taxon>
        <taxon>Rosales</taxon>
        <taxon>Cannabaceae</taxon>
        <taxon>Parasponia</taxon>
    </lineage>
</organism>
<evidence type="ECO:0000313" key="2">
    <source>
        <dbReference type="EMBL" id="PON32027.1"/>
    </source>
</evidence>
<protein>
    <submittedName>
        <fullName evidence="2">Uncharacterized protein</fullName>
    </submittedName>
</protein>
<comment type="caution">
    <text evidence="2">The sequence shown here is derived from an EMBL/GenBank/DDBJ whole genome shotgun (WGS) entry which is preliminary data.</text>
</comment>
<keyword evidence="3" id="KW-1185">Reference proteome</keyword>
<dbReference type="OrthoDB" id="10461611at2759"/>
<evidence type="ECO:0000313" key="3">
    <source>
        <dbReference type="Proteomes" id="UP000237105"/>
    </source>
</evidence>
<proteinExistence type="predicted"/>
<gene>
    <name evidence="2" type="ORF">PanWU01x14_364870</name>
</gene>
<evidence type="ECO:0000256" key="1">
    <source>
        <dbReference type="SAM" id="Phobius"/>
    </source>
</evidence>
<dbReference type="AlphaFoldDB" id="A0A2P5A651"/>
<feature type="transmembrane region" description="Helical" evidence="1">
    <location>
        <begin position="30"/>
        <end position="50"/>
    </location>
</feature>